<reference evidence="1 2" key="2">
    <citation type="journal article" date="2011" name="J. Antibiot.">
        <title>Furaquinocins I and J: novel polyketide isoprenoid hybrid compounds from Streptomyces reveromyceticus SN-593.</title>
        <authorList>
            <person name="Panthee S."/>
            <person name="Takahashi S."/>
            <person name="Takagi H."/>
            <person name="Nogawa T."/>
            <person name="Oowada E."/>
            <person name="Uramoto M."/>
            <person name="Osada H."/>
        </authorList>
    </citation>
    <scope>NUCLEOTIDE SEQUENCE [LARGE SCALE GENOMIC DNA]</scope>
    <source>
        <strain evidence="1 2">SN-593</strain>
    </source>
</reference>
<dbReference type="SFLD" id="SFLDG01129">
    <property type="entry name" value="C1.5:_HAD__Beta-PGM__Phosphata"/>
    <property type="match status" value="1"/>
</dbReference>
<accession>A0A7U3UP85</accession>
<dbReference type="InterPro" id="IPR023214">
    <property type="entry name" value="HAD_sf"/>
</dbReference>
<keyword evidence="2" id="KW-1185">Reference proteome</keyword>
<dbReference type="Gene3D" id="1.10.150.240">
    <property type="entry name" value="Putative phosphatase, domain 2"/>
    <property type="match status" value="1"/>
</dbReference>
<dbReference type="InterPro" id="IPR036412">
    <property type="entry name" value="HAD-like_sf"/>
</dbReference>
<dbReference type="GO" id="GO:0006281">
    <property type="term" value="P:DNA repair"/>
    <property type="evidence" value="ECO:0007669"/>
    <property type="project" value="TreeGrafter"/>
</dbReference>
<dbReference type="InterPro" id="IPR050155">
    <property type="entry name" value="HAD-like_hydrolase_sf"/>
</dbReference>
<dbReference type="EMBL" id="AP018365">
    <property type="protein sequence ID" value="BBA97860.1"/>
    <property type="molecule type" value="Genomic_DNA"/>
</dbReference>
<reference evidence="1 2" key="4">
    <citation type="journal article" date="2020" name="Sci. Rep.">
        <title>beta-carboline chemical signals induce reveromycin production through a LuxR family regulator in Streptomyces sp. SN-593.</title>
        <authorList>
            <person name="Panthee S."/>
            <person name="Kito N."/>
            <person name="Hayashi T."/>
            <person name="Shimizu T."/>
            <person name="Ishikawa J."/>
            <person name="Hamamoto H."/>
            <person name="Osada H."/>
            <person name="Takahashi S."/>
        </authorList>
    </citation>
    <scope>NUCLEOTIDE SEQUENCE [LARGE SCALE GENOMIC DNA]</scope>
    <source>
        <strain evidence="1 2">SN-593</strain>
    </source>
</reference>
<evidence type="ECO:0000313" key="1">
    <source>
        <dbReference type="EMBL" id="BBA97860.1"/>
    </source>
</evidence>
<dbReference type="InterPro" id="IPR023198">
    <property type="entry name" value="PGP-like_dom2"/>
</dbReference>
<organism evidence="1 2">
    <name type="scientific">Actinacidiphila reveromycinica</name>
    <dbReference type="NCBI Taxonomy" id="659352"/>
    <lineage>
        <taxon>Bacteria</taxon>
        <taxon>Bacillati</taxon>
        <taxon>Actinomycetota</taxon>
        <taxon>Actinomycetes</taxon>
        <taxon>Kitasatosporales</taxon>
        <taxon>Streptomycetaceae</taxon>
        <taxon>Actinacidiphila</taxon>
    </lineage>
</organism>
<reference evidence="1 2" key="3">
    <citation type="journal article" date="2011" name="Nat. Chem. Biol.">
        <title>Reveromycin A biosynthesis uses RevG and RevJ for stereospecific spiroacetal formation.</title>
        <authorList>
            <person name="Takahashi S."/>
            <person name="Toyoda A."/>
            <person name="Sekiyama Y."/>
            <person name="Takagi H."/>
            <person name="Nogawa T."/>
            <person name="Uramoto M."/>
            <person name="Suzuki R."/>
            <person name="Koshino H."/>
            <person name="Kumano T."/>
            <person name="Panthee S."/>
            <person name="Dairi T."/>
            <person name="Ishikawa J."/>
            <person name="Ikeda H."/>
            <person name="Sakaki Y."/>
            <person name="Osada H."/>
        </authorList>
    </citation>
    <scope>NUCLEOTIDE SEQUENCE [LARGE SCALE GENOMIC DNA]</scope>
    <source>
        <strain evidence="1 2">SN-593</strain>
    </source>
</reference>
<reference evidence="1 2" key="1">
    <citation type="journal article" date="2010" name="J. Bacteriol.">
        <title>Biochemical characterization of a novel indole prenyltransferase from Streptomyces sp. SN-593.</title>
        <authorList>
            <person name="Takahashi S."/>
            <person name="Takagi H."/>
            <person name="Toyoda A."/>
            <person name="Uramoto M."/>
            <person name="Nogawa T."/>
            <person name="Ueki M."/>
            <person name="Sakaki Y."/>
            <person name="Osada H."/>
        </authorList>
    </citation>
    <scope>NUCLEOTIDE SEQUENCE [LARGE SCALE GENOMIC DNA]</scope>
    <source>
        <strain evidence="1 2">SN-593</strain>
    </source>
</reference>
<dbReference type="AlphaFoldDB" id="A0A7U3UP85"/>
<dbReference type="GO" id="GO:0008967">
    <property type="term" value="F:phosphoglycolate phosphatase activity"/>
    <property type="evidence" value="ECO:0007669"/>
    <property type="project" value="TreeGrafter"/>
</dbReference>
<evidence type="ECO:0000313" key="2">
    <source>
        <dbReference type="Proteomes" id="UP000595703"/>
    </source>
</evidence>
<dbReference type="PANTHER" id="PTHR43434">
    <property type="entry name" value="PHOSPHOGLYCOLATE PHOSPHATASE"/>
    <property type="match status" value="1"/>
</dbReference>
<dbReference type="Proteomes" id="UP000595703">
    <property type="component" value="Chromosome"/>
</dbReference>
<protein>
    <submittedName>
        <fullName evidence="1">Putative hydrolase</fullName>
    </submittedName>
</protein>
<dbReference type="SFLD" id="SFLDS00003">
    <property type="entry name" value="Haloacid_Dehalogenase"/>
    <property type="match status" value="1"/>
</dbReference>
<gene>
    <name evidence="1" type="ORF">RVR_3805</name>
</gene>
<keyword evidence="1" id="KW-0378">Hydrolase</keyword>
<dbReference type="Pfam" id="PF12710">
    <property type="entry name" value="HAD"/>
    <property type="match status" value="1"/>
</dbReference>
<dbReference type="PANTHER" id="PTHR43434:SF1">
    <property type="entry name" value="PHOSPHOGLYCOLATE PHOSPHATASE"/>
    <property type="match status" value="1"/>
</dbReference>
<dbReference type="SUPFAM" id="SSF56784">
    <property type="entry name" value="HAD-like"/>
    <property type="match status" value="1"/>
</dbReference>
<dbReference type="KEGG" id="arev:RVR_3805"/>
<proteinExistence type="predicted"/>
<sequence length="235" mass="25225">MPSMAVRRVVLWDVDHTLIDTGGVGRELSARAFERTTGIPMREQATIDGITEAVIFRETSKLHGLTTTRDDFEKFAEALTAAHVESSEELRARGHGLAGAAAVLDRLARTPDVTQTVVSGNVRAVAKIKLNVFGLDRHIVWECGAYGEDADERADLVRVALRRATEHLGRDLTPQDAVVIGDTPADVSAALEVGVPLIAVASGRFSAEDLRAAGASRVVSDLRDAEQIAHWVTAA</sequence>
<name>A0A7U3UP85_9ACTN</name>
<dbReference type="Gene3D" id="3.40.50.1000">
    <property type="entry name" value="HAD superfamily/HAD-like"/>
    <property type="match status" value="1"/>
</dbReference>